<feature type="region of interest" description="Disordered" evidence="1">
    <location>
        <begin position="221"/>
        <end position="260"/>
    </location>
</feature>
<evidence type="ECO:0000313" key="3">
    <source>
        <dbReference type="Proteomes" id="UP001497444"/>
    </source>
</evidence>
<proteinExistence type="predicted"/>
<keyword evidence="3" id="KW-1185">Reference proteome</keyword>
<feature type="compositionally biased region" description="Low complexity" evidence="1">
    <location>
        <begin position="228"/>
        <end position="248"/>
    </location>
</feature>
<protein>
    <submittedName>
        <fullName evidence="2">Uncharacterized protein</fullName>
    </submittedName>
</protein>
<evidence type="ECO:0000313" key="2">
    <source>
        <dbReference type="EMBL" id="CAK9255546.1"/>
    </source>
</evidence>
<organism evidence="2 3">
    <name type="scientific">Sphagnum jensenii</name>
    <dbReference type="NCBI Taxonomy" id="128206"/>
    <lineage>
        <taxon>Eukaryota</taxon>
        <taxon>Viridiplantae</taxon>
        <taxon>Streptophyta</taxon>
        <taxon>Embryophyta</taxon>
        <taxon>Bryophyta</taxon>
        <taxon>Sphagnophytina</taxon>
        <taxon>Sphagnopsida</taxon>
        <taxon>Sphagnales</taxon>
        <taxon>Sphagnaceae</taxon>
        <taxon>Sphagnum</taxon>
    </lineage>
</organism>
<name>A0ABP0VM91_9BRYO</name>
<dbReference type="Proteomes" id="UP001497444">
    <property type="component" value="Chromosome 1"/>
</dbReference>
<sequence length="437" mass="47599">MQMSPLADIHFEAATRLCADDANAYGSVLQIGDPPQQPEIVHVNADTASTCQSKGDSSGSPKRTRKLLAWCGHWSHYPIPDEFLAQKQRPGTSGFRSLFRCSEGGQQGFITSSSKDSQSTFRPQPPLSYCTLCGNPGHVAGCGCDRSYGHGYWKQNTQSNRETDARRAKGKGPRPRSSLPVKLNDDYENWTSKKKILLAATLMMELNGLAIASADSSVTKKTSYPAFGTRSSGNSSIGSVSCQSSPQRPASPSPPVPLPGRKIVDSAVVVWKKEQLQRNMPRDRRSVPPEIVLGSDRNSSIGGSISCQSSPQRSASGYSFIAQDGPSNVEATLLMDTYPKMSQHLRNMSPKTVPALCKPQRARPRTREHRMQLWQGKSLNRIAMYLDMVVIPSLSCSGANSVGLEVLMFEHIVHAACKLPGNEPESSSKNGYTLEQI</sequence>
<gene>
    <name evidence="2" type="ORF">CSSPJE1EN1_LOCUS1024</name>
</gene>
<dbReference type="EMBL" id="OZ020096">
    <property type="protein sequence ID" value="CAK9255546.1"/>
    <property type="molecule type" value="Genomic_DNA"/>
</dbReference>
<feature type="region of interest" description="Disordered" evidence="1">
    <location>
        <begin position="153"/>
        <end position="180"/>
    </location>
</feature>
<reference evidence="2 3" key="1">
    <citation type="submission" date="2024-02" db="EMBL/GenBank/DDBJ databases">
        <authorList>
            <consortium name="ELIXIR-Norway"/>
            <consortium name="Elixir Norway"/>
        </authorList>
    </citation>
    <scope>NUCLEOTIDE SEQUENCE [LARGE SCALE GENOMIC DNA]</scope>
</reference>
<accession>A0ABP0VM91</accession>
<feature type="compositionally biased region" description="Pro residues" evidence="1">
    <location>
        <begin position="249"/>
        <end position="258"/>
    </location>
</feature>
<evidence type="ECO:0000256" key="1">
    <source>
        <dbReference type="SAM" id="MobiDB-lite"/>
    </source>
</evidence>